<dbReference type="PIRSF" id="PIRSF017393">
    <property type="entry name" value="MTase_SAV2177"/>
    <property type="match status" value="1"/>
</dbReference>
<dbReference type="RefSeq" id="WP_175594126.1">
    <property type="nucleotide sequence ID" value="NZ_JABWGN010000016.1"/>
</dbReference>
<dbReference type="Pfam" id="PF04672">
    <property type="entry name" value="Methyltransf_19"/>
    <property type="match status" value="1"/>
</dbReference>
<gene>
    <name evidence="1" type="ORF">HTZ77_35530</name>
</gene>
<keyword evidence="1" id="KW-0808">Transferase</keyword>
<reference evidence="1 2" key="1">
    <citation type="submission" date="2020-06" db="EMBL/GenBank/DDBJ databases">
        <title>Nonomuraea sp. SMC257, a novel actinomycete isolated from soil.</title>
        <authorList>
            <person name="Chanama M."/>
        </authorList>
    </citation>
    <scope>NUCLEOTIDE SEQUENCE [LARGE SCALE GENOMIC DNA]</scope>
    <source>
        <strain evidence="1 2">SMC257</strain>
    </source>
</reference>
<dbReference type="GO" id="GO:0032259">
    <property type="term" value="P:methylation"/>
    <property type="evidence" value="ECO:0007669"/>
    <property type="project" value="UniProtKB-KW"/>
</dbReference>
<sequence>MEREPLGFDPNTPNVARLYDYYLGGKDHFPADREAAEKILAVAPEVRLAARANRAFLGRAVRFLAQSGVTQFLDIGTGLPTQGNVHEVAREAAPGARVVYVDRDPVVLVHARALLADDANTVVVEGDVRDPGGILKNPDVTGLLDFSKPVAVLLVAVMHFVSEDEGPEEIIGTLREVMAPGSCLVVSHGTSDARPDAVDKGVEVYRSATSPLTLRSRERVRELFDGFDLIEPGLVWLPQWRPDQTDMIDFADDPQSSLIVCGVGRKN</sequence>
<dbReference type="AlphaFoldDB" id="A0A7Y6IEE3"/>
<dbReference type="Proteomes" id="UP000586042">
    <property type="component" value="Unassembled WGS sequence"/>
</dbReference>
<comment type="caution">
    <text evidence="1">The sequence shown here is derived from an EMBL/GenBank/DDBJ whole genome shotgun (WGS) entry which is preliminary data.</text>
</comment>
<organism evidence="1 2">
    <name type="scientific">Nonomuraea montanisoli</name>
    <dbReference type="NCBI Taxonomy" id="2741721"/>
    <lineage>
        <taxon>Bacteria</taxon>
        <taxon>Bacillati</taxon>
        <taxon>Actinomycetota</taxon>
        <taxon>Actinomycetes</taxon>
        <taxon>Streptosporangiales</taxon>
        <taxon>Streptosporangiaceae</taxon>
        <taxon>Nonomuraea</taxon>
    </lineage>
</organism>
<dbReference type="EMBL" id="JABWGN010000016">
    <property type="protein sequence ID" value="NUW36682.1"/>
    <property type="molecule type" value="Genomic_DNA"/>
</dbReference>
<dbReference type="GO" id="GO:0008168">
    <property type="term" value="F:methyltransferase activity"/>
    <property type="evidence" value="ECO:0007669"/>
    <property type="project" value="UniProtKB-KW"/>
</dbReference>
<protein>
    <submittedName>
        <fullName evidence="1">SAM-dependent methyltransferase</fullName>
    </submittedName>
</protein>
<keyword evidence="1" id="KW-0489">Methyltransferase</keyword>
<proteinExistence type="predicted"/>
<accession>A0A7Y6IEE3</accession>
<dbReference type="CDD" id="cd02440">
    <property type="entry name" value="AdoMet_MTases"/>
    <property type="match status" value="1"/>
</dbReference>
<dbReference type="InterPro" id="IPR029063">
    <property type="entry name" value="SAM-dependent_MTases_sf"/>
</dbReference>
<keyword evidence="2" id="KW-1185">Reference proteome</keyword>
<evidence type="ECO:0000313" key="1">
    <source>
        <dbReference type="EMBL" id="NUW36682.1"/>
    </source>
</evidence>
<dbReference type="SUPFAM" id="SSF53335">
    <property type="entry name" value="S-adenosyl-L-methionine-dependent methyltransferases"/>
    <property type="match status" value="1"/>
</dbReference>
<dbReference type="InterPro" id="IPR006764">
    <property type="entry name" value="SAM_dep_MeTrfase_SAV2177_type"/>
</dbReference>
<evidence type="ECO:0000313" key="2">
    <source>
        <dbReference type="Proteomes" id="UP000586042"/>
    </source>
</evidence>
<dbReference type="Gene3D" id="3.40.50.150">
    <property type="entry name" value="Vaccinia Virus protein VP39"/>
    <property type="match status" value="1"/>
</dbReference>
<name>A0A7Y6IEE3_9ACTN</name>